<evidence type="ECO:0000259" key="5">
    <source>
        <dbReference type="PROSITE" id="PS51078"/>
    </source>
</evidence>
<keyword evidence="3" id="KW-0804">Transcription</keyword>
<dbReference type="InterPro" id="IPR036390">
    <property type="entry name" value="WH_DNA-bd_sf"/>
</dbReference>
<dbReference type="SUPFAM" id="SSF46785">
    <property type="entry name" value="Winged helix' DNA-binding domain"/>
    <property type="match status" value="1"/>
</dbReference>
<gene>
    <name evidence="6" type="ORF">KAR29_13330</name>
</gene>
<evidence type="ECO:0000259" key="4">
    <source>
        <dbReference type="PROSITE" id="PS51077"/>
    </source>
</evidence>
<evidence type="ECO:0000256" key="3">
    <source>
        <dbReference type="ARBA" id="ARBA00023163"/>
    </source>
</evidence>
<evidence type="ECO:0000313" key="6">
    <source>
        <dbReference type="EMBL" id="QTX32264.1"/>
    </source>
</evidence>
<reference evidence="7" key="1">
    <citation type="submission" date="2021-04" db="EMBL/GenBank/DDBJ databases">
        <title>A novel Synergistetes isolate from a pyrite-forming mixed culture.</title>
        <authorList>
            <person name="Bunk B."/>
            <person name="Sproer C."/>
            <person name="Spring S."/>
            <person name="Pester M."/>
        </authorList>
    </citation>
    <scope>NUCLEOTIDE SEQUENCE [LARGE SCALE GENOMIC DNA]</scope>
    <source>
        <strain evidence="7">J.5.4.2-T.3.5.2</strain>
    </source>
</reference>
<dbReference type="EMBL" id="CP072943">
    <property type="protein sequence ID" value="QTX32264.1"/>
    <property type="molecule type" value="Genomic_DNA"/>
</dbReference>
<organism evidence="6 7">
    <name type="scientific">Aminithiophilus ramosus</name>
    <dbReference type="NCBI Taxonomy" id="3029084"/>
    <lineage>
        <taxon>Bacteria</taxon>
        <taxon>Thermotogati</taxon>
        <taxon>Synergistota</taxon>
        <taxon>Synergistia</taxon>
        <taxon>Synergistales</taxon>
        <taxon>Aminithiophilaceae</taxon>
        <taxon>Aminithiophilus</taxon>
    </lineage>
</organism>
<dbReference type="PANTHER" id="PTHR30136:SF24">
    <property type="entry name" value="HTH-TYPE TRANSCRIPTIONAL REPRESSOR ALLR"/>
    <property type="match status" value="1"/>
</dbReference>
<name>A0A9Q7ADA5_9BACT</name>
<evidence type="ECO:0000256" key="1">
    <source>
        <dbReference type="ARBA" id="ARBA00023015"/>
    </source>
</evidence>
<dbReference type="InterPro" id="IPR014757">
    <property type="entry name" value="Tscrpt_reg_IclR_C"/>
</dbReference>
<dbReference type="SMART" id="SM00346">
    <property type="entry name" value="HTH_ICLR"/>
    <property type="match status" value="1"/>
</dbReference>
<evidence type="ECO:0000256" key="2">
    <source>
        <dbReference type="ARBA" id="ARBA00023125"/>
    </source>
</evidence>
<dbReference type="GO" id="GO:0003677">
    <property type="term" value="F:DNA binding"/>
    <property type="evidence" value="ECO:0007669"/>
    <property type="project" value="UniProtKB-KW"/>
</dbReference>
<dbReference type="PROSITE" id="PS51078">
    <property type="entry name" value="ICLR_ED"/>
    <property type="match status" value="1"/>
</dbReference>
<keyword evidence="1" id="KW-0805">Transcription regulation</keyword>
<dbReference type="SUPFAM" id="SSF55781">
    <property type="entry name" value="GAF domain-like"/>
    <property type="match status" value="1"/>
</dbReference>
<proteinExistence type="predicted"/>
<dbReference type="GO" id="GO:0045892">
    <property type="term" value="P:negative regulation of DNA-templated transcription"/>
    <property type="evidence" value="ECO:0007669"/>
    <property type="project" value="TreeGrafter"/>
</dbReference>
<protein>
    <submittedName>
        <fullName evidence="6">IclR family transcriptional regulator</fullName>
    </submittedName>
</protein>
<dbReference type="InterPro" id="IPR005471">
    <property type="entry name" value="Tscrpt_reg_IclR_N"/>
</dbReference>
<dbReference type="Pfam" id="PF01614">
    <property type="entry name" value="IclR_C"/>
    <property type="match status" value="1"/>
</dbReference>
<keyword evidence="7" id="KW-1185">Reference proteome</keyword>
<dbReference type="Proteomes" id="UP000671879">
    <property type="component" value="Chromosome"/>
</dbReference>
<feature type="domain" description="HTH iclR-type" evidence="4">
    <location>
        <begin position="1"/>
        <end position="63"/>
    </location>
</feature>
<dbReference type="PANTHER" id="PTHR30136">
    <property type="entry name" value="HELIX-TURN-HELIX TRANSCRIPTIONAL REGULATOR, ICLR FAMILY"/>
    <property type="match status" value="1"/>
</dbReference>
<dbReference type="Gene3D" id="1.10.10.10">
    <property type="entry name" value="Winged helix-like DNA-binding domain superfamily/Winged helix DNA-binding domain"/>
    <property type="match status" value="1"/>
</dbReference>
<dbReference type="InterPro" id="IPR050707">
    <property type="entry name" value="HTH_MetabolicPath_Reg"/>
</dbReference>
<dbReference type="Gene3D" id="3.30.450.40">
    <property type="match status" value="1"/>
</dbReference>
<sequence>MSSLDKGIRILKLLGEPPYEYGLKEISENLDMGRSGAFKLLDALRAEHVVIQDRSTKKYHLGPVVLRLGRVYGQLKGLEELADPILAYIHRSSGETTYLTLWEGDRAFPAYKKSTPEGIYGYNDFIGKSIPVNSGASAMALCAFQGGEKIAALLGQAELPKRTPLTETDPERLTALYETIRQKGYAFEDRTFSLEHVSLAVPVFDRNGEVWSCLCLSAATERATEERITQWLQLLKDGAEELSLKLQFRR</sequence>
<feature type="domain" description="IclR-ED" evidence="5">
    <location>
        <begin position="64"/>
        <end position="248"/>
    </location>
</feature>
<dbReference type="GO" id="GO:0003700">
    <property type="term" value="F:DNA-binding transcription factor activity"/>
    <property type="evidence" value="ECO:0007669"/>
    <property type="project" value="TreeGrafter"/>
</dbReference>
<dbReference type="InterPro" id="IPR029016">
    <property type="entry name" value="GAF-like_dom_sf"/>
</dbReference>
<dbReference type="PROSITE" id="PS51077">
    <property type="entry name" value="HTH_ICLR"/>
    <property type="match status" value="1"/>
</dbReference>
<dbReference type="AlphaFoldDB" id="A0A9Q7ADA5"/>
<accession>A0A9Q7ADA5</accession>
<dbReference type="Pfam" id="PF09339">
    <property type="entry name" value="HTH_IclR"/>
    <property type="match status" value="1"/>
</dbReference>
<evidence type="ECO:0000313" key="7">
    <source>
        <dbReference type="Proteomes" id="UP000671879"/>
    </source>
</evidence>
<dbReference type="InterPro" id="IPR036388">
    <property type="entry name" value="WH-like_DNA-bd_sf"/>
</dbReference>
<keyword evidence="2" id="KW-0238">DNA-binding</keyword>
<dbReference type="KEGG" id="aram:KAR29_13330"/>
<dbReference type="RefSeq" id="WP_274373487.1">
    <property type="nucleotide sequence ID" value="NZ_CP072943.1"/>
</dbReference>